<reference evidence="2 3" key="1">
    <citation type="submission" date="2016-11" db="EMBL/GenBank/DDBJ databases">
        <title>Draft Genome Assembly of Colletotrichum chlorophyti a pathogen of herbaceous plants.</title>
        <authorList>
            <person name="Gan P."/>
            <person name="Narusaka M."/>
            <person name="Tsushima A."/>
            <person name="Narusaka Y."/>
            <person name="Takano Y."/>
            <person name="Shirasu K."/>
        </authorList>
    </citation>
    <scope>NUCLEOTIDE SEQUENCE [LARGE SCALE GENOMIC DNA]</scope>
    <source>
        <strain evidence="2 3">NTL11</strain>
    </source>
</reference>
<feature type="compositionally biased region" description="Basic and acidic residues" evidence="1">
    <location>
        <begin position="925"/>
        <end position="945"/>
    </location>
</feature>
<feature type="region of interest" description="Disordered" evidence="1">
    <location>
        <begin position="924"/>
        <end position="955"/>
    </location>
</feature>
<proteinExistence type="predicted"/>
<organism evidence="2 3">
    <name type="scientific">Colletotrichum chlorophyti</name>
    <dbReference type="NCBI Taxonomy" id="708187"/>
    <lineage>
        <taxon>Eukaryota</taxon>
        <taxon>Fungi</taxon>
        <taxon>Dikarya</taxon>
        <taxon>Ascomycota</taxon>
        <taxon>Pezizomycotina</taxon>
        <taxon>Sordariomycetes</taxon>
        <taxon>Hypocreomycetidae</taxon>
        <taxon>Glomerellales</taxon>
        <taxon>Glomerellaceae</taxon>
        <taxon>Colletotrichum</taxon>
    </lineage>
</organism>
<dbReference type="OrthoDB" id="5366163at2759"/>
<evidence type="ECO:0000313" key="3">
    <source>
        <dbReference type="Proteomes" id="UP000186583"/>
    </source>
</evidence>
<keyword evidence="3" id="KW-1185">Reference proteome</keyword>
<evidence type="ECO:0000256" key="1">
    <source>
        <dbReference type="SAM" id="MobiDB-lite"/>
    </source>
</evidence>
<feature type="compositionally biased region" description="Low complexity" evidence="1">
    <location>
        <begin position="298"/>
        <end position="310"/>
    </location>
</feature>
<dbReference type="EMBL" id="MPGH01000088">
    <property type="protein sequence ID" value="OLN88109.1"/>
    <property type="molecule type" value="Genomic_DNA"/>
</dbReference>
<feature type="compositionally biased region" description="Low complexity" evidence="1">
    <location>
        <begin position="39"/>
        <end position="58"/>
    </location>
</feature>
<name>A0A1Q8RUR0_9PEZI</name>
<protein>
    <submittedName>
        <fullName evidence="2">Uncharacterized protein</fullName>
    </submittedName>
</protein>
<feature type="region of interest" description="Disordered" evidence="1">
    <location>
        <begin position="1"/>
        <end position="58"/>
    </location>
</feature>
<comment type="caution">
    <text evidence="2">The sequence shown here is derived from an EMBL/GenBank/DDBJ whole genome shotgun (WGS) entry which is preliminary data.</text>
</comment>
<evidence type="ECO:0000313" key="2">
    <source>
        <dbReference type="EMBL" id="OLN88109.1"/>
    </source>
</evidence>
<feature type="compositionally biased region" description="Basic residues" evidence="1">
    <location>
        <begin position="946"/>
        <end position="955"/>
    </location>
</feature>
<dbReference type="Proteomes" id="UP000186583">
    <property type="component" value="Unassembled WGS sequence"/>
</dbReference>
<gene>
    <name evidence="2" type="ORF">CCHL11_00382</name>
</gene>
<feature type="region of interest" description="Disordered" evidence="1">
    <location>
        <begin position="285"/>
        <end position="310"/>
    </location>
</feature>
<dbReference type="STRING" id="708187.A0A1Q8RUR0"/>
<accession>A0A1Q8RUR0</accession>
<dbReference type="Gene3D" id="3.30.160.60">
    <property type="entry name" value="Classic Zinc Finger"/>
    <property type="match status" value="1"/>
</dbReference>
<dbReference type="AlphaFoldDB" id="A0A1Q8RUR0"/>
<sequence>MESKTSLLPLGDDRRSFNQSPSALRAFTPSRLTRRPSRRNSYSTSSSSSSSSIRSSIDSTASPSCVFIVWAAVQRNLCQKMTAADRLECPLLRCRKRFPNHELMLRHLYSCDQLSTGEYWCYECGKAEKFTDGKCKRCLGHPGKRRRIMSIAKDFFSSLGQKSKAQHVPDLAISHAVDLATAQPPSYDSLHVQPCEIELSSSTEILEADSREVPSPLPTNTFDNPTEIKPAGSVDLQPTEFVPTMSVIPDLPLDWAMQSSFDTAESVMRLDRPSLSVYTHGLGQYDKPHKPATRTKHLSPSASLRSTASTATTDLVSPASAFSGFWTSAETSITSPTCDNMSNMGNLSRGCSNASRYSNYSMPHSVISELPAEDVMFPPLPVTIPDDLGYNQPYLPLETLTNAAKPNDTSTIPSEKAQDVPFMTDKTAVSSTSFHAADANSLVGSAWDALKAHISFSVEKLQYLSQNPLAGQLRSLSPAQIADTGLMTLNEIIEGRQPTSGIGILCFVHITYALSIIVHEDDTRNRSKQLFAQAFSYGSMLTTWERPAYLELASAIWGPLDLSADEMIVLLSEHREGSIYRSSSKGKECAAASSTYRPNYDILVDIAHFFLDELEHAALSSRGRESTEVMASTLWTSHLFDLSVNMPIDEGFVTALTYVKTQLCRKFSHVVGLGPKSERALKRIRSGKIRSVRRAELKLIQAGKGCIPPQEYFDSYVPQVRVHFEGLYKEPLTGITRTIYHRHGIDLMKTILSGIVQKEASEKAIQHPQQTPVEGDLDEFMRVTTTGLYESLDSFMAEGQVTTSELLPGIEPEVIAFAPQVPAATFSVSSKIPAAGNLEAPPHLVALHNASPTGPLAVPSGSLPQKVEVEADDGCRICGYRPKGDPQWFKGSMAKHMKNKHSSEPPKIYRCPFPGCTSEFTNRADNLKQHQESKGHFVGEESERRPSKRKRKTKD</sequence>